<protein>
    <submittedName>
        <fullName evidence="2">NAD(P)/FAD-dependent oxidoreductase</fullName>
    </submittedName>
    <submittedName>
        <fullName evidence="1">Phytoene dehydrogenase-like protein</fullName>
    </submittedName>
</protein>
<dbReference type="Proteomes" id="UP000268291">
    <property type="component" value="Unassembled WGS sequence"/>
</dbReference>
<keyword evidence="4" id="KW-1185">Reference proteome</keyword>
<reference evidence="2 4" key="2">
    <citation type="submission" date="2018-12" db="EMBL/GenBank/DDBJ databases">
        <authorList>
            <person name="hu s."/>
            <person name="Xu Y."/>
            <person name="Xu B."/>
            <person name="Li F."/>
        </authorList>
    </citation>
    <scope>NUCLEOTIDE SEQUENCE [LARGE SCALE GENOMIC DNA]</scope>
    <source>
        <strain evidence="2 4">KSW2-17</strain>
    </source>
</reference>
<comment type="caution">
    <text evidence="1">The sequence shown here is derived from an EMBL/GenBank/DDBJ whole genome shotgun (WGS) entry which is preliminary data.</text>
</comment>
<dbReference type="EMBL" id="RZGY01000008">
    <property type="protein sequence ID" value="RUQ81661.1"/>
    <property type="molecule type" value="Genomic_DNA"/>
</dbReference>
<dbReference type="PRINTS" id="PR00419">
    <property type="entry name" value="ADXRDTASE"/>
</dbReference>
<dbReference type="Proteomes" id="UP000241203">
    <property type="component" value="Unassembled WGS sequence"/>
</dbReference>
<gene>
    <name evidence="1" type="ORF">CLV49_0570</name>
    <name evidence="2" type="ORF">ELQ93_18080</name>
</gene>
<organism evidence="1 3">
    <name type="scientific">Labedella gwakjiensis</name>
    <dbReference type="NCBI Taxonomy" id="390269"/>
    <lineage>
        <taxon>Bacteria</taxon>
        <taxon>Bacillati</taxon>
        <taxon>Actinomycetota</taxon>
        <taxon>Actinomycetes</taxon>
        <taxon>Micrococcales</taxon>
        <taxon>Microbacteriaceae</taxon>
        <taxon>Labedella</taxon>
    </lineage>
</organism>
<proteinExistence type="predicted"/>
<evidence type="ECO:0000313" key="2">
    <source>
        <dbReference type="EMBL" id="RUQ81661.1"/>
    </source>
</evidence>
<dbReference type="EMBL" id="PYAU01000001">
    <property type="protein sequence ID" value="PSL36967.1"/>
    <property type="molecule type" value="Genomic_DNA"/>
</dbReference>
<dbReference type="Gene3D" id="3.50.50.60">
    <property type="entry name" value="FAD/NAD(P)-binding domain"/>
    <property type="match status" value="1"/>
</dbReference>
<dbReference type="PANTHER" id="PTHR10668">
    <property type="entry name" value="PHYTOENE DEHYDROGENASE"/>
    <property type="match status" value="1"/>
</dbReference>
<evidence type="ECO:0000313" key="1">
    <source>
        <dbReference type="EMBL" id="PSL36967.1"/>
    </source>
</evidence>
<dbReference type="InterPro" id="IPR036188">
    <property type="entry name" value="FAD/NAD-bd_sf"/>
</dbReference>
<dbReference type="AlphaFoldDB" id="A0A2P8GSN3"/>
<dbReference type="OrthoDB" id="833207at2"/>
<dbReference type="SUPFAM" id="SSF51905">
    <property type="entry name" value="FAD/NAD(P)-binding domain"/>
    <property type="match status" value="1"/>
</dbReference>
<name>A0A2P8GSN3_9MICO</name>
<dbReference type="Pfam" id="PF13450">
    <property type="entry name" value="NAD_binding_8"/>
    <property type="match status" value="1"/>
</dbReference>
<accession>A0A2P8GSN3</accession>
<evidence type="ECO:0000313" key="4">
    <source>
        <dbReference type="Proteomes" id="UP000268291"/>
    </source>
</evidence>
<dbReference type="RefSeq" id="WP_106562176.1">
    <property type="nucleotide sequence ID" value="NZ_PYAU01000001.1"/>
</dbReference>
<evidence type="ECO:0000313" key="3">
    <source>
        <dbReference type="Proteomes" id="UP000241203"/>
    </source>
</evidence>
<reference evidence="1 3" key="1">
    <citation type="submission" date="2018-03" db="EMBL/GenBank/DDBJ databases">
        <title>Genomic Encyclopedia of Archaeal and Bacterial Type Strains, Phase II (KMG-II): from individual species to whole genera.</title>
        <authorList>
            <person name="Goeker M."/>
        </authorList>
    </citation>
    <scope>NUCLEOTIDE SEQUENCE [LARGE SCALE GENOMIC DNA]</scope>
    <source>
        <strain evidence="1 3">DSM 21548</strain>
    </source>
</reference>
<sequence>MGSVVVVGSGPNGLAAAVVMARAGHDVTVLERNEKAGGGARSEDLFGLGTVHDPCSSIHPMALASPFFRAFGLSDRLEFHVPEISYAHPLGTGEALIAYRSLERTVSGLGPESGRVWNRVFSTLARRADEVAALVTRPMPPRIDPLALSFGARLGAVTGSAAFPTRAASLFSGVAAHGNAPLGRPATAAIGLALGTLAHGRGWGFPLGGTGAITSALIDDLTAHGGAMVTNTTVRSRSDLPPADVLLFDTAPRALAAIMGDDLSAHLAGRYRSFRYGAGVCTVDLVLDGPVPWADARLLAAPTVHLGGRAERIAFAEREVARGRHPEQPYTLVNQPGSLDASRRGPLGLHPVSAYCHVPGGSTVDMTEAILAQIERFAPGMRDRIRAIRTVTAAERAQSNPNDVGGDINAGALTLTQLVRRPVLGHAPWRTSIRGTYLCSASTAPGTGVHGMAGFGAAALALRDVFRQGVPDLSNRAARQRARS</sequence>
<dbReference type="PANTHER" id="PTHR10668:SF105">
    <property type="entry name" value="DEHYDROGENASE-RELATED"/>
    <property type="match status" value="1"/>
</dbReference>